<name>A0A5B2X624_9PSEU</name>
<evidence type="ECO:0000256" key="7">
    <source>
        <dbReference type="ARBA" id="ARBA00023157"/>
    </source>
</evidence>
<dbReference type="GO" id="GO:0006508">
    <property type="term" value="P:proteolysis"/>
    <property type="evidence" value="ECO:0007669"/>
    <property type="project" value="UniProtKB-KW"/>
</dbReference>
<protein>
    <submittedName>
        <fullName evidence="13">S1 family peptidase</fullName>
    </submittedName>
</protein>
<keyword evidence="2" id="KW-0645">Protease</keyword>
<evidence type="ECO:0000256" key="8">
    <source>
        <dbReference type="PIRSR" id="PIRSR001134-1"/>
    </source>
</evidence>
<evidence type="ECO:0000259" key="12">
    <source>
        <dbReference type="Pfam" id="PF02983"/>
    </source>
</evidence>
<dbReference type="GO" id="GO:0004252">
    <property type="term" value="F:serine-type endopeptidase activity"/>
    <property type="evidence" value="ECO:0007669"/>
    <property type="project" value="InterPro"/>
</dbReference>
<feature type="chain" id="PRO_5022722333" evidence="10">
    <location>
        <begin position="30"/>
        <end position="367"/>
    </location>
</feature>
<comment type="similarity">
    <text evidence="1">Belongs to the peptidase S1 family.</text>
</comment>
<evidence type="ECO:0000256" key="2">
    <source>
        <dbReference type="ARBA" id="ARBA00022670"/>
    </source>
</evidence>
<evidence type="ECO:0000259" key="11">
    <source>
        <dbReference type="Pfam" id="PF00089"/>
    </source>
</evidence>
<proteinExistence type="inferred from homology"/>
<dbReference type="AlphaFoldDB" id="A0A5B2X624"/>
<comment type="caution">
    <text evidence="13">The sequence shown here is derived from an EMBL/GenBank/DDBJ whole genome shotgun (WGS) entry which is preliminary data.</text>
</comment>
<keyword evidence="5" id="KW-0720">Serine protease</keyword>
<dbReference type="InterPro" id="IPR043504">
    <property type="entry name" value="Peptidase_S1_PA_chymotrypsin"/>
</dbReference>
<reference evidence="13 14" key="1">
    <citation type="submission" date="2019-09" db="EMBL/GenBank/DDBJ databases">
        <title>Goodfellowia gen. nov., a new genus of the Pseudonocardineae related to Actinoalloteichus, containing Goodfellowia coeruleoviolacea gen. nov., comb. nov. gen. nov., comb. nov.</title>
        <authorList>
            <person name="Labeda D."/>
        </authorList>
    </citation>
    <scope>NUCLEOTIDE SEQUENCE [LARGE SCALE GENOMIC DNA]</scope>
    <source>
        <strain evidence="13 14">AN110305</strain>
    </source>
</reference>
<feature type="domain" description="Peptidase S1A alpha-lytic prodomain" evidence="12">
    <location>
        <begin position="120"/>
        <end position="175"/>
    </location>
</feature>
<dbReference type="GO" id="GO:0005576">
    <property type="term" value="C:extracellular region"/>
    <property type="evidence" value="ECO:0007669"/>
    <property type="project" value="InterPro"/>
</dbReference>
<keyword evidence="6" id="KW-0865">Zymogen</keyword>
<dbReference type="Pfam" id="PF00089">
    <property type="entry name" value="Trypsin"/>
    <property type="match status" value="1"/>
</dbReference>
<dbReference type="SUPFAM" id="SSF50494">
    <property type="entry name" value="Trypsin-like serine proteases"/>
    <property type="match status" value="1"/>
</dbReference>
<dbReference type="EMBL" id="VUOB01000041">
    <property type="protein sequence ID" value="KAA2258828.1"/>
    <property type="molecule type" value="Genomic_DNA"/>
</dbReference>
<feature type="active site" description="Charge relay system" evidence="8">
    <location>
        <position position="247"/>
    </location>
</feature>
<keyword evidence="3 10" id="KW-0732">Signal</keyword>
<dbReference type="RefSeq" id="WP_149851860.1">
    <property type="nucleotide sequence ID" value="NZ_VUOB01000041.1"/>
</dbReference>
<feature type="disulfide bond" evidence="9">
    <location>
        <begin position="205"/>
        <end position="225"/>
    </location>
</feature>
<gene>
    <name evidence="13" type="ORF">F0L68_23705</name>
</gene>
<feature type="signal peptide" evidence="10">
    <location>
        <begin position="1"/>
        <end position="29"/>
    </location>
</feature>
<evidence type="ECO:0000256" key="3">
    <source>
        <dbReference type="ARBA" id="ARBA00022729"/>
    </source>
</evidence>
<feature type="disulfide bond" evidence="9">
    <location>
        <begin position="285"/>
        <end position="295"/>
    </location>
</feature>
<dbReference type="Gene3D" id="2.40.10.10">
    <property type="entry name" value="Trypsin-like serine proteases"/>
    <property type="match status" value="2"/>
</dbReference>
<keyword evidence="7 9" id="KW-1015">Disulfide bond</keyword>
<evidence type="ECO:0000256" key="10">
    <source>
        <dbReference type="SAM" id="SignalP"/>
    </source>
</evidence>
<dbReference type="Proteomes" id="UP000323454">
    <property type="component" value="Unassembled WGS sequence"/>
</dbReference>
<evidence type="ECO:0000256" key="9">
    <source>
        <dbReference type="PIRSR" id="PIRSR001134-2"/>
    </source>
</evidence>
<evidence type="ECO:0000256" key="4">
    <source>
        <dbReference type="ARBA" id="ARBA00022801"/>
    </source>
</evidence>
<dbReference type="PIRSF" id="PIRSF001134">
    <property type="entry name" value="Streptogrisin"/>
    <property type="match status" value="1"/>
</dbReference>
<dbReference type="CDD" id="cd21112">
    <property type="entry name" value="alphaLP-like"/>
    <property type="match status" value="1"/>
</dbReference>
<accession>A0A5B2X624</accession>
<organism evidence="13 14">
    <name type="scientific">Solihabitans fulvus</name>
    <dbReference type="NCBI Taxonomy" id="1892852"/>
    <lineage>
        <taxon>Bacteria</taxon>
        <taxon>Bacillati</taxon>
        <taxon>Actinomycetota</taxon>
        <taxon>Actinomycetes</taxon>
        <taxon>Pseudonocardiales</taxon>
        <taxon>Pseudonocardiaceae</taxon>
        <taxon>Solihabitans</taxon>
    </lineage>
</organism>
<sequence>MTKAHTIRCLAVLAATATSFALAIPAANAADGAEYSPSVQRAAVNALSAHAGIGGDQALRHLKAQPAIKALGTQLTSRLGDRAAGFFLDPKSEKPVVNVLDPAAAQTVRAAGGTAKVVHHTNADLKAAKAKLDQAAGVPNTAWGIDPSTNQVVLTVSDAAKGAGLTSLLATAASLGDKVRIKHSTGTISTQIAGGDEIDAPQWICSAGFNVNRGGQNYIITAGHCTQGGPSWSGIGPSVDSSFPGTDYGLIQNDSGDAPGVVDLYNGSTQTITNAGDAQVGEQVCKSGRTTNLTCGTVQALNQTVDYGNGDVVNGLIQTDVYSDHGDSGGALFDGGTALGTVSGGDSTTDYFQPVTAAIGAYGVSLN</sequence>
<keyword evidence="4" id="KW-0378">Hydrolase</keyword>
<feature type="active site" description="Charge relay system" evidence="8">
    <location>
        <position position="328"/>
    </location>
</feature>
<reference evidence="13 14" key="2">
    <citation type="submission" date="2019-09" db="EMBL/GenBank/DDBJ databases">
        <authorList>
            <person name="Jin C."/>
        </authorList>
    </citation>
    <scope>NUCLEOTIDE SEQUENCE [LARGE SCALE GENOMIC DNA]</scope>
    <source>
        <strain evidence="13 14">AN110305</strain>
    </source>
</reference>
<dbReference type="InterPro" id="IPR035070">
    <property type="entry name" value="Streptogrisin_prodomain"/>
</dbReference>
<dbReference type="OrthoDB" id="8781117at2"/>
<dbReference type="InterPro" id="IPR001316">
    <property type="entry name" value="Pept_S1A_streptogrisin"/>
</dbReference>
<dbReference type="Pfam" id="PF02983">
    <property type="entry name" value="Pro_Al_protease"/>
    <property type="match status" value="1"/>
</dbReference>
<dbReference type="PRINTS" id="PR00861">
    <property type="entry name" value="ALYTICPTASE"/>
</dbReference>
<evidence type="ECO:0000256" key="5">
    <source>
        <dbReference type="ARBA" id="ARBA00022825"/>
    </source>
</evidence>
<feature type="active site" description="Charge relay system" evidence="8">
    <location>
        <position position="224"/>
    </location>
</feature>
<evidence type="ECO:0000313" key="14">
    <source>
        <dbReference type="Proteomes" id="UP000323454"/>
    </source>
</evidence>
<dbReference type="Gene3D" id="3.30.300.50">
    <property type="match status" value="2"/>
</dbReference>
<keyword evidence="14" id="KW-1185">Reference proteome</keyword>
<dbReference type="InterPro" id="IPR004236">
    <property type="entry name" value="Pept_S1_alpha_lytic"/>
</dbReference>
<evidence type="ECO:0000256" key="6">
    <source>
        <dbReference type="ARBA" id="ARBA00023145"/>
    </source>
</evidence>
<dbReference type="InterPro" id="IPR001254">
    <property type="entry name" value="Trypsin_dom"/>
</dbReference>
<dbReference type="InterPro" id="IPR009003">
    <property type="entry name" value="Peptidase_S1_PA"/>
</dbReference>
<evidence type="ECO:0000256" key="1">
    <source>
        <dbReference type="ARBA" id="ARBA00007664"/>
    </source>
</evidence>
<feature type="domain" description="Peptidase S1" evidence="11">
    <location>
        <begin position="192"/>
        <end position="351"/>
    </location>
</feature>
<evidence type="ECO:0000313" key="13">
    <source>
        <dbReference type="EMBL" id="KAA2258828.1"/>
    </source>
</evidence>